<proteinExistence type="predicted"/>
<dbReference type="InterPro" id="IPR032010">
    <property type="entry name" value="APD1-4_M"/>
</dbReference>
<dbReference type="PROSITE" id="PS50089">
    <property type="entry name" value="ZF_RING_2"/>
    <property type="match status" value="1"/>
</dbReference>
<dbReference type="PANTHER" id="PTHR46858:SF6">
    <property type="entry name" value="LIGASE, PUTATIVE-RELATED"/>
    <property type="match status" value="1"/>
</dbReference>
<feature type="transmembrane region" description="Helical" evidence="5">
    <location>
        <begin position="254"/>
        <end position="275"/>
    </location>
</feature>
<dbReference type="OrthoDB" id="3045089at2759"/>
<dbReference type="AlphaFoldDB" id="A0A1Q3CWR4"/>
<accession>A0A1Q3CWR4</accession>
<evidence type="ECO:0000256" key="4">
    <source>
        <dbReference type="PROSITE-ProRule" id="PRU00175"/>
    </source>
</evidence>
<dbReference type="SMART" id="SM00184">
    <property type="entry name" value="RING"/>
    <property type="match status" value="1"/>
</dbReference>
<reference evidence="8" key="1">
    <citation type="submission" date="2016-04" db="EMBL/GenBank/DDBJ databases">
        <title>Cephalotus genome sequencing.</title>
        <authorList>
            <person name="Fukushima K."/>
            <person name="Hasebe M."/>
            <person name="Fang X."/>
        </authorList>
    </citation>
    <scope>NUCLEOTIDE SEQUENCE [LARGE SCALE GENOMIC DNA]</scope>
    <source>
        <strain evidence="8">cv. St1</strain>
    </source>
</reference>
<keyword evidence="2 4" id="KW-0863">Zinc-finger</keyword>
<dbReference type="EMBL" id="BDDD01003292">
    <property type="protein sequence ID" value="GAV84667.1"/>
    <property type="molecule type" value="Genomic_DNA"/>
</dbReference>
<keyword evidence="5" id="KW-0812">Transmembrane</keyword>
<name>A0A1Q3CWR4_CEPFO</name>
<evidence type="ECO:0000256" key="2">
    <source>
        <dbReference type="ARBA" id="ARBA00022771"/>
    </source>
</evidence>
<organism evidence="7 8">
    <name type="scientific">Cephalotus follicularis</name>
    <name type="common">Albany pitcher plant</name>
    <dbReference type="NCBI Taxonomy" id="3775"/>
    <lineage>
        <taxon>Eukaryota</taxon>
        <taxon>Viridiplantae</taxon>
        <taxon>Streptophyta</taxon>
        <taxon>Embryophyta</taxon>
        <taxon>Tracheophyta</taxon>
        <taxon>Spermatophyta</taxon>
        <taxon>Magnoliopsida</taxon>
        <taxon>eudicotyledons</taxon>
        <taxon>Gunneridae</taxon>
        <taxon>Pentapetalae</taxon>
        <taxon>rosids</taxon>
        <taxon>fabids</taxon>
        <taxon>Oxalidales</taxon>
        <taxon>Cephalotaceae</taxon>
        <taxon>Cephalotus</taxon>
    </lineage>
</organism>
<dbReference type="GO" id="GO:0016567">
    <property type="term" value="P:protein ubiquitination"/>
    <property type="evidence" value="ECO:0007669"/>
    <property type="project" value="TreeGrafter"/>
</dbReference>
<dbReference type="SUPFAM" id="SSF57850">
    <property type="entry name" value="RING/U-box"/>
    <property type="match status" value="1"/>
</dbReference>
<protein>
    <submittedName>
        <fullName evidence="7">Zf-C3HC4_3 domain-containing protein</fullName>
    </submittedName>
</protein>
<dbReference type="InParanoid" id="A0A1Q3CWR4"/>
<keyword evidence="5" id="KW-1133">Transmembrane helix</keyword>
<dbReference type="InterPro" id="IPR032008">
    <property type="entry name" value="APD1-4_N"/>
</dbReference>
<evidence type="ECO:0000259" key="6">
    <source>
        <dbReference type="PROSITE" id="PS50089"/>
    </source>
</evidence>
<dbReference type="STRING" id="3775.A0A1Q3CWR4"/>
<dbReference type="InterPro" id="IPR013083">
    <property type="entry name" value="Znf_RING/FYVE/PHD"/>
</dbReference>
<evidence type="ECO:0000256" key="1">
    <source>
        <dbReference type="ARBA" id="ARBA00022723"/>
    </source>
</evidence>
<keyword evidence="5" id="KW-0472">Membrane</keyword>
<dbReference type="Pfam" id="PF16040">
    <property type="entry name" value="APD1-4_N"/>
    <property type="match status" value="1"/>
</dbReference>
<sequence length="388" mass="44134">MYRSVLPTPSSHSQRWHETWARLLAPLTLWICVSVSLRYGYYGDSRMVLGPNSSRLMKASSIFVEQVEVRADDSNEGVLLYGFTEKPELSSETNWSVSNYMIVGSYNRQGFSLWLNKGSTIRMRWETQSSRLNQLQVVMIKGERKYETLLPKDTNSIVLNEPINGKDAEYTIEEDDKYYVGVINANPRSIIMTMSVNVTSKIYGLTKARTMCSTLKGSCQLKFLFPSTQYVVLTTPNNGDLRGWYIELSFVARVITYIAILGFIIVMIFLVLKFLGACDGESRNEVVVETAAREISETDPIMPEKAIRLKYGTGEEDEETGSSSSSSEDLYDAKLCVICYDDQRNCFFVPCGHCATCYNCAQRIMEVDNKMCPICRRLIHKVRRLFTP</sequence>
<keyword evidence="1" id="KW-0479">Metal-binding</keyword>
<dbReference type="GO" id="GO:0061630">
    <property type="term" value="F:ubiquitin protein ligase activity"/>
    <property type="evidence" value="ECO:0007669"/>
    <property type="project" value="TreeGrafter"/>
</dbReference>
<dbReference type="Gene3D" id="3.30.40.10">
    <property type="entry name" value="Zinc/RING finger domain, C3HC4 (zinc finger)"/>
    <property type="match status" value="1"/>
</dbReference>
<evidence type="ECO:0000256" key="5">
    <source>
        <dbReference type="SAM" id="Phobius"/>
    </source>
</evidence>
<keyword evidence="3" id="KW-0862">Zinc</keyword>
<dbReference type="GO" id="GO:0008270">
    <property type="term" value="F:zinc ion binding"/>
    <property type="evidence" value="ECO:0007669"/>
    <property type="project" value="UniProtKB-KW"/>
</dbReference>
<comment type="caution">
    <text evidence="7">The sequence shown here is derived from an EMBL/GenBank/DDBJ whole genome shotgun (WGS) entry which is preliminary data.</text>
</comment>
<feature type="domain" description="RING-type" evidence="6">
    <location>
        <begin position="336"/>
        <end position="376"/>
    </location>
</feature>
<feature type="transmembrane region" description="Helical" evidence="5">
    <location>
        <begin position="20"/>
        <end position="41"/>
    </location>
</feature>
<keyword evidence="8" id="KW-1185">Reference proteome</keyword>
<evidence type="ECO:0000313" key="7">
    <source>
        <dbReference type="EMBL" id="GAV84667.1"/>
    </source>
</evidence>
<dbReference type="Proteomes" id="UP000187406">
    <property type="component" value="Unassembled WGS sequence"/>
</dbReference>
<dbReference type="Pfam" id="PF16041">
    <property type="entry name" value="APD1-4_M"/>
    <property type="match status" value="1"/>
</dbReference>
<evidence type="ECO:0000313" key="8">
    <source>
        <dbReference type="Proteomes" id="UP000187406"/>
    </source>
</evidence>
<dbReference type="Pfam" id="PF13920">
    <property type="entry name" value="zf-C3HC4_3"/>
    <property type="match status" value="1"/>
</dbReference>
<evidence type="ECO:0000256" key="3">
    <source>
        <dbReference type="ARBA" id="ARBA00022833"/>
    </source>
</evidence>
<gene>
    <name evidence="7" type="ORF">CFOL_v3_28109</name>
</gene>
<dbReference type="InterPro" id="IPR001841">
    <property type="entry name" value="Znf_RING"/>
</dbReference>
<dbReference type="PANTHER" id="PTHR46858">
    <property type="entry name" value="OS05G0521000 PROTEIN"/>
    <property type="match status" value="1"/>
</dbReference>